<dbReference type="PANTHER" id="PTHR11786:SF0">
    <property type="entry name" value="ARYLAMINE N-ACETYLTRANSFERASE 4-RELATED"/>
    <property type="match status" value="1"/>
</dbReference>
<feature type="compositionally biased region" description="Low complexity" evidence="2">
    <location>
        <begin position="278"/>
        <end position="288"/>
    </location>
</feature>
<dbReference type="RefSeq" id="WP_203742166.1">
    <property type="nucleotide sequence ID" value="NZ_BONF01000006.1"/>
</dbReference>
<dbReference type="InterPro" id="IPR001447">
    <property type="entry name" value="Arylamine_N-AcTrfase"/>
</dbReference>
<dbReference type="InterPro" id="IPR038765">
    <property type="entry name" value="Papain-like_cys_pep_sf"/>
</dbReference>
<reference evidence="3 4" key="1">
    <citation type="submission" date="2021-01" db="EMBL/GenBank/DDBJ databases">
        <title>Whole genome shotgun sequence of Catellatospora bangladeshensis NBRC 107357.</title>
        <authorList>
            <person name="Komaki H."/>
            <person name="Tamura T."/>
        </authorList>
    </citation>
    <scope>NUCLEOTIDE SEQUENCE [LARGE SCALE GENOMIC DNA]</scope>
    <source>
        <strain evidence="3 4">NBRC 107357</strain>
    </source>
</reference>
<dbReference type="AlphaFoldDB" id="A0A8J3NHS3"/>
<feature type="compositionally biased region" description="Low complexity" evidence="2">
    <location>
        <begin position="314"/>
        <end position="333"/>
    </location>
</feature>
<proteinExistence type="inferred from homology"/>
<name>A0A8J3NHS3_9ACTN</name>
<dbReference type="Gene3D" id="2.40.128.150">
    <property type="entry name" value="Cysteine proteinases"/>
    <property type="match status" value="1"/>
</dbReference>
<comment type="similarity">
    <text evidence="1">Belongs to the arylamine N-acetyltransferase family.</text>
</comment>
<evidence type="ECO:0000313" key="3">
    <source>
        <dbReference type="EMBL" id="GIF79556.1"/>
    </source>
</evidence>
<evidence type="ECO:0000313" key="4">
    <source>
        <dbReference type="Proteomes" id="UP000601223"/>
    </source>
</evidence>
<evidence type="ECO:0000256" key="2">
    <source>
        <dbReference type="SAM" id="MobiDB-lite"/>
    </source>
</evidence>
<sequence length="341" mass="35822">MIEEYLRRLGLPRRAPSAEYLHELHRAHVARIPYTNLEILLGRPGTVAPEHALRQITTGRGGYCFQLNGAFSELLRELGFTVTLHRGYVVSDPAVADADLNHLALLVHGLPDPAHPDGTWLADAGLGDALHDPLPLRAGEHPQGPFSYALGETLRAEPGWRLRHDPSGSFAACDIAAAPATLGDFAGAHEHLSTSPRSPFTGLFSAQRRTAAGVQILRSCVLTTHDAAGRREEHLVTRAAWREALADVFGLADDELDRLWPSVAAAYDEWAAQRATKGAESGDAASSAPGGGVPEAPRGGVPGALGGAEEEPQAVAGRRPGPGAAAVPAPRAGDVSVAEAA</sequence>
<gene>
    <name evidence="3" type="primary">nat</name>
    <name evidence="3" type="ORF">Cba03nite_09050</name>
</gene>
<dbReference type="EMBL" id="BONF01000006">
    <property type="protein sequence ID" value="GIF79556.1"/>
    <property type="molecule type" value="Genomic_DNA"/>
</dbReference>
<accession>A0A8J3NHS3</accession>
<dbReference type="GO" id="GO:0016407">
    <property type="term" value="F:acetyltransferase activity"/>
    <property type="evidence" value="ECO:0007669"/>
    <property type="project" value="InterPro"/>
</dbReference>
<dbReference type="SUPFAM" id="SSF54001">
    <property type="entry name" value="Cysteine proteinases"/>
    <property type="match status" value="1"/>
</dbReference>
<evidence type="ECO:0000256" key="1">
    <source>
        <dbReference type="ARBA" id="ARBA00006547"/>
    </source>
</evidence>
<dbReference type="Gene3D" id="3.30.2140.10">
    <property type="entry name" value="Arylamine N-acetyltransferase"/>
    <property type="match status" value="1"/>
</dbReference>
<comment type="caution">
    <text evidence="3">The sequence shown here is derived from an EMBL/GenBank/DDBJ whole genome shotgun (WGS) entry which is preliminary data.</text>
</comment>
<dbReference type="PANTHER" id="PTHR11786">
    <property type="entry name" value="N-HYDROXYARYLAMINE O-ACETYLTRANSFERASE"/>
    <property type="match status" value="1"/>
</dbReference>
<keyword evidence="4" id="KW-1185">Reference proteome</keyword>
<protein>
    <submittedName>
        <fullName evidence="3">Arylamine N-acetyltransferase</fullName>
    </submittedName>
</protein>
<dbReference type="Proteomes" id="UP000601223">
    <property type="component" value="Unassembled WGS sequence"/>
</dbReference>
<organism evidence="3 4">
    <name type="scientific">Catellatospora bangladeshensis</name>
    <dbReference type="NCBI Taxonomy" id="310355"/>
    <lineage>
        <taxon>Bacteria</taxon>
        <taxon>Bacillati</taxon>
        <taxon>Actinomycetota</taxon>
        <taxon>Actinomycetes</taxon>
        <taxon>Micromonosporales</taxon>
        <taxon>Micromonosporaceae</taxon>
        <taxon>Catellatospora</taxon>
    </lineage>
</organism>
<feature type="region of interest" description="Disordered" evidence="2">
    <location>
        <begin position="278"/>
        <end position="341"/>
    </location>
</feature>
<dbReference type="Pfam" id="PF00797">
    <property type="entry name" value="Acetyltransf_2"/>
    <property type="match status" value="1"/>
</dbReference>